<comment type="caution">
    <text evidence="3">The sequence shown here is derived from an EMBL/GenBank/DDBJ whole genome shotgun (WGS) entry which is preliminary data.</text>
</comment>
<dbReference type="SUPFAM" id="SSF53474">
    <property type="entry name" value="alpha/beta-Hydrolases"/>
    <property type="match status" value="1"/>
</dbReference>
<accession>A0A1Q5UC20</accession>
<gene>
    <name evidence="3" type="ORF">PENSUB_4565</name>
</gene>
<dbReference type="STRING" id="1316194.A0A1Q5UC20"/>
<dbReference type="PANTHER" id="PTHR47751">
    <property type="entry name" value="SUPERFAMILY HYDROLASE, PUTATIVE (AFU_ORTHOLOGUE AFUA_2G16580)-RELATED"/>
    <property type="match status" value="1"/>
</dbReference>
<evidence type="ECO:0000256" key="1">
    <source>
        <dbReference type="ARBA" id="ARBA00029464"/>
    </source>
</evidence>
<dbReference type="AlphaFoldDB" id="A0A1Q5UC20"/>
<comment type="similarity">
    <text evidence="1">Belongs to the polyketide transferase af380 family.</text>
</comment>
<reference evidence="3 4" key="1">
    <citation type="submission" date="2016-10" db="EMBL/GenBank/DDBJ databases">
        <title>Genome sequence of the ascomycete fungus Penicillium subrubescens.</title>
        <authorList>
            <person name="De Vries R.P."/>
            <person name="Peng M."/>
            <person name="Dilokpimol A."/>
            <person name="Hilden K."/>
            <person name="Makela M.R."/>
            <person name="Grigoriev I."/>
            <person name="Riley R."/>
            <person name="Granchi Z."/>
        </authorList>
    </citation>
    <scope>NUCLEOTIDE SEQUENCE [LARGE SCALE GENOMIC DNA]</scope>
    <source>
        <strain evidence="3 4">CBS 132785</strain>
    </source>
</reference>
<dbReference type="InterPro" id="IPR029058">
    <property type="entry name" value="AB_hydrolase_fold"/>
</dbReference>
<sequence>MTHGFAGRKEQFLPDFAERFLDAGYAVLLYDNRNWGESEGTPRNEVDPFYQARDYFQAFNYAASLSEVDQTKIVYWGTSMSGGTALYAASIDKRIRGVIVQVPFVTDEYLQARQRQILPLLSSTQPHTEGGSAPAMLNTTAESVEEATSGLSRAALPHPDVFVFLDEIKRRGIVPLEKQVTLQSLLNLSNFDPKSFLHRIAPTPLLMVAVDNDVTVPTLSQLQAFQIALEPKSLAIIRGAGHFEVYIGEKFEENVAIQLKFLDSLFSEK</sequence>
<keyword evidence="4" id="KW-1185">Reference proteome</keyword>
<evidence type="ECO:0000313" key="3">
    <source>
        <dbReference type="EMBL" id="OKP10026.1"/>
    </source>
</evidence>
<proteinExistence type="inferred from homology"/>
<dbReference type="Gene3D" id="3.40.50.1820">
    <property type="entry name" value="alpha/beta hydrolase"/>
    <property type="match status" value="1"/>
</dbReference>
<dbReference type="EMBL" id="MNBE01000400">
    <property type="protein sequence ID" value="OKP10026.1"/>
    <property type="molecule type" value="Genomic_DNA"/>
</dbReference>
<dbReference type="Pfam" id="PF00561">
    <property type="entry name" value="Abhydrolase_1"/>
    <property type="match status" value="1"/>
</dbReference>
<dbReference type="Gene3D" id="1.10.10.800">
    <property type="match status" value="1"/>
</dbReference>
<feature type="domain" description="AB hydrolase-1" evidence="2">
    <location>
        <begin position="3"/>
        <end position="243"/>
    </location>
</feature>
<name>A0A1Q5UC20_9EURO</name>
<evidence type="ECO:0000313" key="4">
    <source>
        <dbReference type="Proteomes" id="UP000186955"/>
    </source>
</evidence>
<protein>
    <recommendedName>
        <fullName evidence="2">AB hydrolase-1 domain-containing protein</fullName>
    </recommendedName>
</protein>
<dbReference type="PANTHER" id="PTHR47751:SF2">
    <property type="entry name" value="DLTD N-TERMINAL DOMAIN PROTEIN (AFU_ORTHOLOGUE AFUA_8G00380)-RELATED"/>
    <property type="match status" value="1"/>
</dbReference>
<evidence type="ECO:0000259" key="2">
    <source>
        <dbReference type="Pfam" id="PF00561"/>
    </source>
</evidence>
<dbReference type="InterPro" id="IPR051411">
    <property type="entry name" value="Polyketide_trans_af380"/>
</dbReference>
<organism evidence="3 4">
    <name type="scientific">Penicillium subrubescens</name>
    <dbReference type="NCBI Taxonomy" id="1316194"/>
    <lineage>
        <taxon>Eukaryota</taxon>
        <taxon>Fungi</taxon>
        <taxon>Dikarya</taxon>
        <taxon>Ascomycota</taxon>
        <taxon>Pezizomycotina</taxon>
        <taxon>Eurotiomycetes</taxon>
        <taxon>Eurotiomycetidae</taxon>
        <taxon>Eurotiales</taxon>
        <taxon>Aspergillaceae</taxon>
        <taxon>Penicillium</taxon>
    </lineage>
</organism>
<dbReference type="Proteomes" id="UP000186955">
    <property type="component" value="Unassembled WGS sequence"/>
</dbReference>
<dbReference type="InterPro" id="IPR000073">
    <property type="entry name" value="AB_hydrolase_1"/>
</dbReference>
<dbReference type="GO" id="GO:0072330">
    <property type="term" value="P:monocarboxylic acid biosynthetic process"/>
    <property type="evidence" value="ECO:0007669"/>
    <property type="project" value="UniProtKB-ARBA"/>
</dbReference>
<dbReference type="GO" id="GO:0017000">
    <property type="term" value="P:antibiotic biosynthetic process"/>
    <property type="evidence" value="ECO:0007669"/>
    <property type="project" value="UniProtKB-ARBA"/>
</dbReference>